<accession>A0ABN2GNT0</accession>
<protein>
    <submittedName>
        <fullName evidence="3">Uncharacterized protein</fullName>
    </submittedName>
</protein>
<gene>
    <name evidence="3" type="ORF">GCM10009807_17830</name>
</gene>
<sequence length="439" mass="46542">MHARRVIEDDEHLLHAGLRVIRIVRDDAAVPWPGALAADPTGTTTFVVDAARFGSGWPGWQADGHSHVLAPHDILRRDDGHDLLLPPCVERIADFLRRRTDAGDLMAGEAVTLAVSMTRGLMEAGDAADTSTGAWWLTEDGRPVLAVDSGDRVCIDETLARLQELAGAVPEVADAVLAAHDGMAEPRTRRRECTRFETEMFDLAEPAALATSTLGPRRARTSPEPRRIEAQVVADAPRPPALLHALVRHVDADWADLLSRTTTGAWRALRSRERARRPWLVAACAAATVLIAGLLWPTVPSGPATAETPNGSDGAVSTPPPSEPTPSPSPGAEPHSDVLDSGAHPTDLVAVASELLSARVACAGEPTCLVGVQESPDAVFPAGVIDLPMDGRSLVLLDEFGGAAVLRVEALDASTGPQLVVIVKLGDGWELRDVHDVSQ</sequence>
<feature type="compositionally biased region" description="Pro residues" evidence="1">
    <location>
        <begin position="318"/>
        <end position="331"/>
    </location>
</feature>
<dbReference type="EMBL" id="BAAAPK010000001">
    <property type="protein sequence ID" value="GAA1674209.1"/>
    <property type="molecule type" value="Genomic_DNA"/>
</dbReference>
<feature type="transmembrane region" description="Helical" evidence="2">
    <location>
        <begin position="279"/>
        <end position="299"/>
    </location>
</feature>
<keyword evidence="2" id="KW-1133">Transmembrane helix</keyword>
<keyword evidence="2" id="KW-0812">Transmembrane</keyword>
<evidence type="ECO:0000256" key="1">
    <source>
        <dbReference type="SAM" id="MobiDB-lite"/>
    </source>
</evidence>
<feature type="region of interest" description="Disordered" evidence="1">
    <location>
        <begin position="302"/>
        <end position="343"/>
    </location>
</feature>
<evidence type="ECO:0000256" key="2">
    <source>
        <dbReference type="SAM" id="Phobius"/>
    </source>
</evidence>
<proteinExistence type="predicted"/>
<name>A0ABN2GNT0_9MICO</name>
<evidence type="ECO:0000313" key="4">
    <source>
        <dbReference type="Proteomes" id="UP001500596"/>
    </source>
</evidence>
<keyword evidence="2" id="KW-0472">Membrane</keyword>
<evidence type="ECO:0000313" key="3">
    <source>
        <dbReference type="EMBL" id="GAA1674209.1"/>
    </source>
</evidence>
<organism evidence="3 4">
    <name type="scientific">Microbacterium lacus</name>
    <dbReference type="NCBI Taxonomy" id="415217"/>
    <lineage>
        <taxon>Bacteria</taxon>
        <taxon>Bacillati</taxon>
        <taxon>Actinomycetota</taxon>
        <taxon>Actinomycetes</taxon>
        <taxon>Micrococcales</taxon>
        <taxon>Microbacteriaceae</taxon>
        <taxon>Microbacterium</taxon>
    </lineage>
</organism>
<dbReference type="Proteomes" id="UP001500596">
    <property type="component" value="Unassembled WGS sequence"/>
</dbReference>
<keyword evidence="4" id="KW-1185">Reference proteome</keyword>
<reference evidence="3 4" key="1">
    <citation type="journal article" date="2019" name="Int. J. Syst. Evol. Microbiol.">
        <title>The Global Catalogue of Microorganisms (GCM) 10K type strain sequencing project: providing services to taxonomists for standard genome sequencing and annotation.</title>
        <authorList>
            <consortium name="The Broad Institute Genomics Platform"/>
            <consortium name="The Broad Institute Genome Sequencing Center for Infectious Disease"/>
            <person name="Wu L."/>
            <person name="Ma J."/>
        </authorList>
    </citation>
    <scope>NUCLEOTIDE SEQUENCE [LARGE SCALE GENOMIC DNA]</scope>
    <source>
        <strain evidence="3 4">JCM 15575</strain>
    </source>
</reference>
<comment type="caution">
    <text evidence="3">The sequence shown here is derived from an EMBL/GenBank/DDBJ whole genome shotgun (WGS) entry which is preliminary data.</text>
</comment>